<reference evidence="4" key="1">
    <citation type="submission" date="2020-11" db="EMBL/GenBank/DDBJ databases">
        <authorList>
            <person name="Tran Van P."/>
        </authorList>
    </citation>
    <scope>NUCLEOTIDE SEQUENCE</scope>
</reference>
<dbReference type="SMART" id="SM00062">
    <property type="entry name" value="PBPb"/>
    <property type="match status" value="1"/>
</dbReference>
<dbReference type="SUPFAM" id="SSF53850">
    <property type="entry name" value="Periplasmic binding protein-like II"/>
    <property type="match status" value="1"/>
</dbReference>
<evidence type="ECO:0000256" key="1">
    <source>
        <dbReference type="ARBA" id="ARBA00010333"/>
    </source>
</evidence>
<evidence type="ECO:0000256" key="2">
    <source>
        <dbReference type="ARBA" id="ARBA00022448"/>
    </source>
</evidence>
<comment type="similarity">
    <text evidence="1">Belongs to the bacterial solute-binding protein 3 family.</text>
</comment>
<dbReference type="Gene3D" id="3.40.190.10">
    <property type="entry name" value="Periplasmic binding protein-like II"/>
    <property type="match status" value="2"/>
</dbReference>
<dbReference type="Pfam" id="PF00497">
    <property type="entry name" value="SBP_bac_3"/>
    <property type="match status" value="1"/>
</dbReference>
<gene>
    <name evidence="4" type="ORF">CTOB1V02_LOCUS17281</name>
</gene>
<proteinExistence type="inferred from homology"/>
<dbReference type="AlphaFoldDB" id="A0A7R8WYM4"/>
<dbReference type="InterPro" id="IPR018313">
    <property type="entry name" value="SBP_3_CS"/>
</dbReference>
<dbReference type="EMBL" id="OB726822">
    <property type="protein sequence ID" value="CAD7239466.1"/>
    <property type="molecule type" value="Genomic_DNA"/>
</dbReference>
<dbReference type="InterPro" id="IPR001638">
    <property type="entry name" value="Solute-binding_3/MltF_N"/>
</dbReference>
<sequence length="187" mass="19977">MHFFRKLFGTLATSTLLFGGIVGANAATLDDVKDRGVLQCGVNQGLTGFANKGPNGWRGFDVDFCRAVAAAVLGDDTKVEYVPVSADERFKALQSGKIDVLSRNSTWTLSREASLGLTFAGISYHDGQGFMVPRSANYLSSLDLKGTIVCVLEGTTSKANVPDYFNANNMPYELMALNSAAEAIAAY</sequence>
<dbReference type="InterPro" id="IPR051455">
    <property type="entry name" value="Bact_solute-bind_prot3"/>
</dbReference>
<keyword evidence="2" id="KW-0813">Transport</keyword>
<evidence type="ECO:0000313" key="4">
    <source>
        <dbReference type="EMBL" id="CAD7239466.1"/>
    </source>
</evidence>
<dbReference type="OrthoDB" id="10056896at2759"/>
<dbReference type="GO" id="GO:0006865">
    <property type="term" value="P:amino acid transport"/>
    <property type="evidence" value="ECO:0007669"/>
    <property type="project" value="TreeGrafter"/>
</dbReference>
<feature type="non-terminal residue" evidence="4">
    <location>
        <position position="187"/>
    </location>
</feature>
<name>A0A7R8WYM4_9CRUS</name>
<accession>A0A7R8WYM4</accession>
<dbReference type="PANTHER" id="PTHR30085:SF7">
    <property type="entry name" value="AMINO-ACID ABC TRANSPORTER-BINDING PROTEIN YHDW-RELATED"/>
    <property type="match status" value="1"/>
</dbReference>
<keyword evidence="3" id="KW-0732">Signal</keyword>
<protein>
    <submittedName>
        <fullName evidence="4">Uncharacterized protein</fullName>
    </submittedName>
</protein>
<dbReference type="PANTHER" id="PTHR30085">
    <property type="entry name" value="AMINO ACID ABC TRANSPORTER PERMEASE"/>
    <property type="match status" value="1"/>
</dbReference>
<organism evidence="4">
    <name type="scientific">Cyprideis torosa</name>
    <dbReference type="NCBI Taxonomy" id="163714"/>
    <lineage>
        <taxon>Eukaryota</taxon>
        <taxon>Metazoa</taxon>
        <taxon>Ecdysozoa</taxon>
        <taxon>Arthropoda</taxon>
        <taxon>Crustacea</taxon>
        <taxon>Oligostraca</taxon>
        <taxon>Ostracoda</taxon>
        <taxon>Podocopa</taxon>
        <taxon>Podocopida</taxon>
        <taxon>Cytherocopina</taxon>
        <taxon>Cytheroidea</taxon>
        <taxon>Cytherideidae</taxon>
        <taxon>Cyprideis</taxon>
    </lineage>
</organism>
<dbReference type="PROSITE" id="PS01039">
    <property type="entry name" value="SBP_BACTERIAL_3"/>
    <property type="match status" value="1"/>
</dbReference>
<evidence type="ECO:0000256" key="3">
    <source>
        <dbReference type="ARBA" id="ARBA00022729"/>
    </source>
</evidence>